<proteinExistence type="predicted"/>
<organism evidence="1 2">
    <name type="scientific">Neomesorhizobium albiziae</name>
    <dbReference type="NCBI Taxonomy" id="335020"/>
    <lineage>
        <taxon>Bacteria</taxon>
        <taxon>Pseudomonadati</taxon>
        <taxon>Pseudomonadota</taxon>
        <taxon>Alphaproteobacteria</taxon>
        <taxon>Hyphomicrobiales</taxon>
        <taxon>Phyllobacteriaceae</taxon>
        <taxon>Neomesorhizobium</taxon>
    </lineage>
</organism>
<dbReference type="RefSeq" id="WP_149762347.1">
    <property type="nucleotide sequence ID" value="NZ_BSPE01000060.1"/>
</dbReference>
<dbReference type="Proteomes" id="UP000323300">
    <property type="component" value="Unassembled WGS sequence"/>
</dbReference>
<evidence type="ECO:0000313" key="1">
    <source>
        <dbReference type="EMBL" id="SFK88741.1"/>
    </source>
</evidence>
<gene>
    <name evidence="1" type="ORF">SAMN04488498_1169</name>
</gene>
<keyword evidence="2" id="KW-1185">Reference proteome</keyword>
<dbReference type="AlphaFoldDB" id="A0A1I4D9X8"/>
<name>A0A1I4D9X8_9HYPH</name>
<protein>
    <submittedName>
        <fullName evidence="1">Uncharacterized protein</fullName>
    </submittedName>
</protein>
<reference evidence="1 2" key="1">
    <citation type="submission" date="2016-10" db="EMBL/GenBank/DDBJ databases">
        <authorList>
            <person name="Varghese N."/>
            <person name="Submissions S."/>
        </authorList>
    </citation>
    <scope>NUCLEOTIDE SEQUENCE [LARGE SCALE GENOMIC DNA]</scope>
    <source>
        <strain evidence="1 2">DSM 21822</strain>
    </source>
</reference>
<dbReference type="EMBL" id="FOSL01000016">
    <property type="protein sequence ID" value="SFK88741.1"/>
    <property type="molecule type" value="Genomic_DNA"/>
</dbReference>
<accession>A0A1I4D9X8</accession>
<sequence>MIDSIEPSSASHALKTTHSRVSFGSAIALVMTVYRRVKREPELTEEERLERRRCEHERRRIRSTDAYPDWRNSYWLGR</sequence>
<evidence type="ECO:0000313" key="2">
    <source>
        <dbReference type="Proteomes" id="UP000323300"/>
    </source>
</evidence>